<evidence type="ECO:0000313" key="2">
    <source>
        <dbReference type="EMBL" id="VDO36002.1"/>
    </source>
</evidence>
<feature type="compositionally biased region" description="Polar residues" evidence="1">
    <location>
        <begin position="41"/>
        <end position="51"/>
    </location>
</feature>
<keyword evidence="3" id="KW-1185">Reference proteome</keyword>
<feature type="region of interest" description="Disordered" evidence="1">
    <location>
        <begin position="32"/>
        <end position="51"/>
    </location>
</feature>
<accession>A0A183FBF8</accession>
<evidence type="ECO:0000313" key="3">
    <source>
        <dbReference type="Proteomes" id="UP000050761"/>
    </source>
</evidence>
<dbReference type="WBParaSite" id="HPBE_0000350001-mRNA-1">
    <property type="protein sequence ID" value="HPBE_0000350001-mRNA-1"/>
    <property type="gene ID" value="HPBE_0000350001"/>
</dbReference>
<dbReference type="Proteomes" id="UP000050761">
    <property type="component" value="Unassembled WGS sequence"/>
</dbReference>
<reference evidence="2 3" key="1">
    <citation type="submission" date="2018-11" db="EMBL/GenBank/DDBJ databases">
        <authorList>
            <consortium name="Pathogen Informatics"/>
        </authorList>
    </citation>
    <scope>NUCLEOTIDE SEQUENCE [LARGE SCALE GENOMIC DNA]</scope>
</reference>
<accession>A0A3P7Y4Z1</accession>
<dbReference type="EMBL" id="UZAH01009661">
    <property type="protein sequence ID" value="VDO36002.1"/>
    <property type="molecule type" value="Genomic_DNA"/>
</dbReference>
<protein>
    <submittedName>
        <fullName evidence="2 4">Uncharacterized protein</fullName>
    </submittedName>
</protein>
<reference evidence="4" key="2">
    <citation type="submission" date="2019-09" db="UniProtKB">
        <authorList>
            <consortium name="WormBaseParasite"/>
        </authorList>
    </citation>
    <scope>IDENTIFICATION</scope>
</reference>
<proteinExistence type="predicted"/>
<sequence length="96" mass="10631">MGRQNLNANARQGAQRIGCQLEDLLDGRHPGPNAIIPQLPSRITNRTGTEGSKNVNDICDVQVDNQAADLTTRTETSTTVEKYAFIQPFIYLCTKR</sequence>
<gene>
    <name evidence="2" type="ORF">HPBE_LOCUS3501</name>
</gene>
<dbReference type="AlphaFoldDB" id="A0A183FBF8"/>
<organism evidence="3 4">
    <name type="scientific">Heligmosomoides polygyrus</name>
    <name type="common">Parasitic roundworm</name>
    <dbReference type="NCBI Taxonomy" id="6339"/>
    <lineage>
        <taxon>Eukaryota</taxon>
        <taxon>Metazoa</taxon>
        <taxon>Ecdysozoa</taxon>
        <taxon>Nematoda</taxon>
        <taxon>Chromadorea</taxon>
        <taxon>Rhabditida</taxon>
        <taxon>Rhabditina</taxon>
        <taxon>Rhabditomorpha</taxon>
        <taxon>Strongyloidea</taxon>
        <taxon>Heligmosomidae</taxon>
        <taxon>Heligmosomoides</taxon>
    </lineage>
</organism>
<evidence type="ECO:0000313" key="4">
    <source>
        <dbReference type="WBParaSite" id="HPBE_0000350001-mRNA-1"/>
    </source>
</evidence>
<evidence type="ECO:0000256" key="1">
    <source>
        <dbReference type="SAM" id="MobiDB-lite"/>
    </source>
</evidence>
<name>A0A183FBF8_HELPZ</name>